<keyword evidence="4" id="KW-0804">Transcription</keyword>
<proteinExistence type="inferred from homology"/>
<dbReference type="AlphaFoldDB" id="A0A2N3KTQ8"/>
<reference evidence="6 7" key="1">
    <citation type="submission" date="2017-09" db="EMBL/GenBank/DDBJ databases">
        <title>Biodiversity and function of Thalassospira species in the particle-attached aromatic-hydrocarbon-degrading consortia from the surface seawater of the South China Sea.</title>
        <authorList>
            <person name="Dong C."/>
            <person name="Liu R."/>
            <person name="Shao Z."/>
        </authorList>
    </citation>
    <scope>NUCLEOTIDE SEQUENCE [LARGE SCALE GENOMIC DNA]</scope>
    <source>
        <strain evidence="6 7">CSC1P2</strain>
    </source>
</reference>
<dbReference type="PANTHER" id="PTHR30537:SF5">
    <property type="entry name" value="HTH-TYPE TRANSCRIPTIONAL ACTIVATOR TTDR-RELATED"/>
    <property type="match status" value="1"/>
</dbReference>
<dbReference type="InterPro" id="IPR036390">
    <property type="entry name" value="WH_DNA-bd_sf"/>
</dbReference>
<gene>
    <name evidence="6" type="ORF">COO20_12660</name>
</gene>
<evidence type="ECO:0000256" key="3">
    <source>
        <dbReference type="ARBA" id="ARBA00023125"/>
    </source>
</evidence>
<dbReference type="Pfam" id="PF00126">
    <property type="entry name" value="HTH_1"/>
    <property type="match status" value="1"/>
</dbReference>
<sequence>MKSYLPPMRALQVFEALGRLGSVAGAAQELGVTPGAISQQLKILEEHLSMKLINKDGRRTALSDEALAYHRLVSEGFDRLRMAHTVLQRAKMGADLKVSGLPTLLLKWLNPLLHDIQPHLGDVPLRLEATHLEPDPEMPVDMFRLTYGDVAQRFPHARKLFTDICFPACSPAFLDQHPSARTAEGLLDLPLIDIDWGPAYNSVPRWADWFAAHGLVGARFKTVAVHSLSSTALEAAAGGQGVVLAQRAFVRFDLELGRLVRLSDDSMPMPLPYYVCWGDTTLDQPKAREFLNWLIAISRKFKDEA</sequence>
<dbReference type="EMBL" id="NWTK01000007">
    <property type="protein sequence ID" value="PKR53853.1"/>
    <property type="molecule type" value="Genomic_DNA"/>
</dbReference>
<evidence type="ECO:0000313" key="6">
    <source>
        <dbReference type="EMBL" id="PKR53853.1"/>
    </source>
</evidence>
<dbReference type="InterPro" id="IPR005119">
    <property type="entry name" value="LysR_subst-bd"/>
</dbReference>
<evidence type="ECO:0000256" key="4">
    <source>
        <dbReference type="ARBA" id="ARBA00023163"/>
    </source>
</evidence>
<feature type="domain" description="HTH lysR-type" evidence="5">
    <location>
        <begin position="6"/>
        <end position="63"/>
    </location>
</feature>
<dbReference type="Proteomes" id="UP000233597">
    <property type="component" value="Unassembled WGS sequence"/>
</dbReference>
<dbReference type="SUPFAM" id="SSF53850">
    <property type="entry name" value="Periplasmic binding protein-like II"/>
    <property type="match status" value="1"/>
</dbReference>
<dbReference type="SUPFAM" id="SSF46785">
    <property type="entry name" value="Winged helix' DNA-binding domain"/>
    <property type="match status" value="1"/>
</dbReference>
<dbReference type="InterPro" id="IPR058163">
    <property type="entry name" value="LysR-type_TF_proteobact-type"/>
</dbReference>
<evidence type="ECO:0000256" key="1">
    <source>
        <dbReference type="ARBA" id="ARBA00009437"/>
    </source>
</evidence>
<evidence type="ECO:0000259" key="5">
    <source>
        <dbReference type="PROSITE" id="PS50931"/>
    </source>
</evidence>
<protein>
    <submittedName>
        <fullName evidence="6">LysR family transcriptional regulator</fullName>
    </submittedName>
</protein>
<comment type="similarity">
    <text evidence="1">Belongs to the LysR transcriptional regulatory family.</text>
</comment>
<evidence type="ECO:0000313" key="7">
    <source>
        <dbReference type="Proteomes" id="UP000233597"/>
    </source>
</evidence>
<dbReference type="Gene3D" id="3.40.190.10">
    <property type="entry name" value="Periplasmic binding protein-like II"/>
    <property type="match status" value="2"/>
</dbReference>
<dbReference type="Pfam" id="PF03466">
    <property type="entry name" value="LysR_substrate"/>
    <property type="match status" value="1"/>
</dbReference>
<dbReference type="GO" id="GO:0003700">
    <property type="term" value="F:DNA-binding transcription factor activity"/>
    <property type="evidence" value="ECO:0007669"/>
    <property type="project" value="InterPro"/>
</dbReference>
<keyword evidence="2" id="KW-0805">Transcription regulation</keyword>
<keyword evidence="3" id="KW-0238">DNA-binding</keyword>
<dbReference type="InterPro" id="IPR000847">
    <property type="entry name" value="LysR_HTH_N"/>
</dbReference>
<dbReference type="PANTHER" id="PTHR30537">
    <property type="entry name" value="HTH-TYPE TRANSCRIPTIONAL REGULATOR"/>
    <property type="match status" value="1"/>
</dbReference>
<dbReference type="Gene3D" id="1.10.10.10">
    <property type="entry name" value="Winged helix-like DNA-binding domain superfamily/Winged helix DNA-binding domain"/>
    <property type="match status" value="1"/>
</dbReference>
<accession>A0A2N3KTQ8</accession>
<comment type="caution">
    <text evidence="6">The sequence shown here is derived from an EMBL/GenBank/DDBJ whole genome shotgun (WGS) entry which is preliminary data.</text>
</comment>
<dbReference type="InterPro" id="IPR036388">
    <property type="entry name" value="WH-like_DNA-bd_sf"/>
</dbReference>
<dbReference type="GO" id="GO:0003677">
    <property type="term" value="F:DNA binding"/>
    <property type="evidence" value="ECO:0007669"/>
    <property type="project" value="UniProtKB-KW"/>
</dbReference>
<name>A0A2N3KTQ8_9PROT</name>
<dbReference type="PROSITE" id="PS50931">
    <property type="entry name" value="HTH_LYSR"/>
    <property type="match status" value="1"/>
</dbReference>
<organism evidence="6 7">
    <name type="scientific">Thalassospira marina</name>
    <dbReference type="NCBI Taxonomy" id="2048283"/>
    <lineage>
        <taxon>Bacteria</taxon>
        <taxon>Pseudomonadati</taxon>
        <taxon>Pseudomonadota</taxon>
        <taxon>Alphaproteobacteria</taxon>
        <taxon>Rhodospirillales</taxon>
        <taxon>Thalassospiraceae</taxon>
        <taxon>Thalassospira</taxon>
    </lineage>
</organism>
<evidence type="ECO:0000256" key="2">
    <source>
        <dbReference type="ARBA" id="ARBA00023015"/>
    </source>
</evidence>